<evidence type="ECO:0000256" key="2">
    <source>
        <dbReference type="ARBA" id="ARBA00022448"/>
    </source>
</evidence>
<comment type="subcellular location">
    <subcellularLocation>
        <location evidence="1">Membrane</location>
        <topology evidence="1">Multi-pass membrane protein</topology>
    </subcellularLocation>
</comment>
<dbReference type="PANTHER" id="PTHR43652">
    <property type="entry name" value="BASIC AMINO ACID ANTIPORTER YFCC-RELATED"/>
    <property type="match status" value="1"/>
</dbReference>
<sequence length="422" mass="43562">MDHSQAIITLVVLGVVAFLFVTELIPLAVTAMGASVALGFLGVLSPSEVFSGLSNSTVVLFAGMFVVGAAMLDSGLAQTIGNSVVRKVGTKELPLMIAMMLLTILMSSFASNTGTVACLMPVLIGICVAAKIPCSPLLMGLAVAANTGGTITMVGTPPNIIAVGAMEAANVEPFGFFEFAIIGIPLSLMSLIYMVTIGRKIVPHNYADVGAVSSVSSGGTPRARMICLVILIFVILGLCVGIPGLTQEMVAVIGALACVLFGCISEKNAYQGIDWVTIFLFAGMLPLANALDKTGAGAMIADQVVGLMGDNPSPYVFMIVLFCLSCGLTQFMSNTAAAALLCPIGISIAQKMGCSPYPVIMSIAIAASCAFTTPVATPPNTLVMGPGKFKFVDYIKVGVPLVVLSLVICVAIIPMAWPFFPE</sequence>
<evidence type="ECO:0000256" key="1">
    <source>
        <dbReference type="ARBA" id="ARBA00004141"/>
    </source>
</evidence>
<evidence type="ECO:0000256" key="7">
    <source>
        <dbReference type="SAM" id="Phobius"/>
    </source>
</evidence>
<dbReference type="PANTHER" id="PTHR43652:SF1">
    <property type="entry name" value="RESPONSE REGULATOR"/>
    <property type="match status" value="1"/>
</dbReference>
<proteinExistence type="predicted"/>
<evidence type="ECO:0000256" key="6">
    <source>
        <dbReference type="ARBA" id="ARBA00023136"/>
    </source>
</evidence>
<feature type="transmembrane region" description="Helical" evidence="7">
    <location>
        <begin position="7"/>
        <end position="29"/>
    </location>
</feature>
<gene>
    <name evidence="9" type="ORF">H9850_00585</name>
</gene>
<dbReference type="Pfam" id="PF03600">
    <property type="entry name" value="CitMHS"/>
    <property type="match status" value="1"/>
</dbReference>
<name>A0A9D1WCT6_9GAMM</name>
<feature type="transmembrane region" description="Helical" evidence="7">
    <location>
        <begin position="354"/>
        <end position="377"/>
    </location>
</feature>
<keyword evidence="4" id="KW-0677">Repeat</keyword>
<feature type="transmembrane region" description="Helical" evidence="7">
    <location>
        <begin position="93"/>
        <end position="111"/>
    </location>
</feature>
<feature type="transmembrane region" description="Helical" evidence="7">
    <location>
        <begin position="49"/>
        <end position="72"/>
    </location>
</feature>
<keyword evidence="6 7" id="KW-0472">Membrane</keyword>
<evidence type="ECO:0000256" key="3">
    <source>
        <dbReference type="ARBA" id="ARBA00022692"/>
    </source>
</evidence>
<accession>A0A9D1WCT6</accession>
<keyword evidence="3 7" id="KW-0812">Transmembrane</keyword>
<keyword evidence="5 7" id="KW-1133">Transmembrane helix</keyword>
<protein>
    <submittedName>
        <fullName evidence="9">SLC13 family permease</fullName>
    </submittedName>
</protein>
<evidence type="ECO:0000313" key="10">
    <source>
        <dbReference type="Proteomes" id="UP000886829"/>
    </source>
</evidence>
<reference evidence="9" key="2">
    <citation type="submission" date="2021-04" db="EMBL/GenBank/DDBJ databases">
        <authorList>
            <person name="Gilroy R."/>
        </authorList>
    </citation>
    <scope>NUCLEOTIDE SEQUENCE</scope>
    <source>
        <strain evidence="9">USASDec5-558</strain>
    </source>
</reference>
<dbReference type="AlphaFoldDB" id="A0A9D1WCT6"/>
<evidence type="ECO:0000259" key="8">
    <source>
        <dbReference type="Pfam" id="PF03600"/>
    </source>
</evidence>
<evidence type="ECO:0000256" key="5">
    <source>
        <dbReference type="ARBA" id="ARBA00022989"/>
    </source>
</evidence>
<dbReference type="GO" id="GO:0022857">
    <property type="term" value="F:transmembrane transporter activity"/>
    <property type="evidence" value="ECO:0007669"/>
    <property type="project" value="InterPro"/>
</dbReference>
<keyword evidence="2" id="KW-0813">Transport</keyword>
<feature type="transmembrane region" description="Helical" evidence="7">
    <location>
        <begin position="249"/>
        <end position="265"/>
    </location>
</feature>
<comment type="caution">
    <text evidence="9">The sequence shown here is derived from an EMBL/GenBank/DDBJ whole genome shotgun (WGS) entry which is preliminary data.</text>
</comment>
<feature type="transmembrane region" description="Helical" evidence="7">
    <location>
        <begin position="397"/>
        <end position="420"/>
    </location>
</feature>
<feature type="domain" description="Citrate transporter-like" evidence="8">
    <location>
        <begin position="18"/>
        <end position="344"/>
    </location>
</feature>
<evidence type="ECO:0000313" key="9">
    <source>
        <dbReference type="EMBL" id="HIX55952.1"/>
    </source>
</evidence>
<dbReference type="GO" id="GO:0005886">
    <property type="term" value="C:plasma membrane"/>
    <property type="evidence" value="ECO:0007669"/>
    <property type="project" value="TreeGrafter"/>
</dbReference>
<feature type="transmembrane region" description="Helical" evidence="7">
    <location>
        <begin position="315"/>
        <end position="342"/>
    </location>
</feature>
<feature type="transmembrane region" description="Helical" evidence="7">
    <location>
        <begin position="174"/>
        <end position="195"/>
    </location>
</feature>
<evidence type="ECO:0000256" key="4">
    <source>
        <dbReference type="ARBA" id="ARBA00022737"/>
    </source>
</evidence>
<feature type="transmembrane region" description="Helical" evidence="7">
    <location>
        <begin position="225"/>
        <end position="243"/>
    </location>
</feature>
<dbReference type="EMBL" id="DXEV01000016">
    <property type="protein sequence ID" value="HIX55952.1"/>
    <property type="molecule type" value="Genomic_DNA"/>
</dbReference>
<dbReference type="InterPro" id="IPR051679">
    <property type="entry name" value="DASS-Related_Transporters"/>
</dbReference>
<dbReference type="InterPro" id="IPR004680">
    <property type="entry name" value="Cit_transptr-like_dom"/>
</dbReference>
<dbReference type="NCBIfam" id="TIGR00785">
    <property type="entry name" value="dass"/>
    <property type="match status" value="1"/>
</dbReference>
<dbReference type="Proteomes" id="UP000886829">
    <property type="component" value="Unassembled WGS sequence"/>
</dbReference>
<dbReference type="CDD" id="cd01115">
    <property type="entry name" value="SLC13_permease"/>
    <property type="match status" value="1"/>
</dbReference>
<organism evidence="9 10">
    <name type="scientific">Candidatus Anaerobiospirillum pullistercoris</name>
    <dbReference type="NCBI Taxonomy" id="2838452"/>
    <lineage>
        <taxon>Bacteria</taxon>
        <taxon>Pseudomonadati</taxon>
        <taxon>Pseudomonadota</taxon>
        <taxon>Gammaproteobacteria</taxon>
        <taxon>Aeromonadales</taxon>
        <taxon>Succinivibrionaceae</taxon>
        <taxon>Anaerobiospirillum</taxon>
    </lineage>
</organism>
<dbReference type="PROSITE" id="PS01271">
    <property type="entry name" value="NA_SULFATE"/>
    <property type="match status" value="1"/>
</dbReference>
<dbReference type="InterPro" id="IPR031312">
    <property type="entry name" value="Na/sul_symport_CS"/>
</dbReference>
<dbReference type="InterPro" id="IPR001898">
    <property type="entry name" value="SLC13A/DASS"/>
</dbReference>
<feature type="transmembrane region" description="Helical" evidence="7">
    <location>
        <begin position="272"/>
        <end position="291"/>
    </location>
</feature>
<reference evidence="9" key="1">
    <citation type="journal article" date="2021" name="PeerJ">
        <title>Extensive microbial diversity within the chicken gut microbiome revealed by metagenomics and culture.</title>
        <authorList>
            <person name="Gilroy R."/>
            <person name="Ravi A."/>
            <person name="Getino M."/>
            <person name="Pursley I."/>
            <person name="Horton D.L."/>
            <person name="Alikhan N.F."/>
            <person name="Baker D."/>
            <person name="Gharbi K."/>
            <person name="Hall N."/>
            <person name="Watson M."/>
            <person name="Adriaenssens E.M."/>
            <person name="Foster-Nyarko E."/>
            <person name="Jarju S."/>
            <person name="Secka A."/>
            <person name="Antonio M."/>
            <person name="Oren A."/>
            <person name="Chaudhuri R.R."/>
            <person name="La Ragione R."/>
            <person name="Hildebrand F."/>
            <person name="Pallen M.J."/>
        </authorList>
    </citation>
    <scope>NUCLEOTIDE SEQUENCE</scope>
    <source>
        <strain evidence="9">USASDec5-558</strain>
    </source>
</reference>